<dbReference type="GO" id="GO:0016020">
    <property type="term" value="C:membrane"/>
    <property type="evidence" value="ECO:0007669"/>
    <property type="project" value="UniProtKB-SubCell"/>
</dbReference>
<keyword evidence="4" id="KW-0472">Membrane</keyword>
<dbReference type="AlphaFoldDB" id="A0A6P5FJJ9"/>
<feature type="domain" description="Late embryogenesis abundant protein LEA-2 subgroup" evidence="5">
    <location>
        <begin position="73"/>
        <end position="153"/>
    </location>
</feature>
<evidence type="ECO:0000256" key="1">
    <source>
        <dbReference type="ARBA" id="ARBA00004167"/>
    </source>
</evidence>
<evidence type="ECO:0000313" key="7">
    <source>
        <dbReference type="RefSeq" id="XP_020096496.1"/>
    </source>
</evidence>
<evidence type="ECO:0000256" key="2">
    <source>
        <dbReference type="ARBA" id="ARBA00022692"/>
    </source>
</evidence>
<dbReference type="GO" id="GO:0098542">
    <property type="term" value="P:defense response to other organism"/>
    <property type="evidence" value="ECO:0007669"/>
    <property type="project" value="InterPro"/>
</dbReference>
<evidence type="ECO:0000256" key="4">
    <source>
        <dbReference type="ARBA" id="ARBA00023136"/>
    </source>
</evidence>
<gene>
    <name evidence="7" type="primary">LOC109715760</name>
</gene>
<organism evidence="6 7">
    <name type="scientific">Ananas comosus</name>
    <name type="common">Pineapple</name>
    <name type="synonym">Ananas ananas</name>
    <dbReference type="NCBI Taxonomy" id="4615"/>
    <lineage>
        <taxon>Eukaryota</taxon>
        <taxon>Viridiplantae</taxon>
        <taxon>Streptophyta</taxon>
        <taxon>Embryophyta</taxon>
        <taxon>Tracheophyta</taxon>
        <taxon>Spermatophyta</taxon>
        <taxon>Magnoliopsida</taxon>
        <taxon>Liliopsida</taxon>
        <taxon>Poales</taxon>
        <taxon>Bromeliaceae</taxon>
        <taxon>Bromelioideae</taxon>
        <taxon>Ananas</taxon>
    </lineage>
</organism>
<dbReference type="RefSeq" id="XP_020096496.1">
    <property type="nucleotide sequence ID" value="XM_020240907.1"/>
</dbReference>
<sequence length="190" mass="20459">MIKMANKRALKTCCVATTLLLFLLILTAIILYFTLLKPKQPRIVATAVDVTNVQLRTSPAIVLNLTLGADIVVNNRNYAGFSYDDTTTLIFYHGVSVGVAPVAAGTIGARATEKIRSSVDVDVVKVVENGNFLFDILTGSLNFTSSSAIEGKVVFLKIFKLHASSLVTCDISIFVFTNSSSCSCKSKTKL</sequence>
<name>A0A6P5FJJ9_ANACO</name>
<dbReference type="PANTHER" id="PTHR31234">
    <property type="entry name" value="LATE EMBRYOGENESIS ABUNDANT (LEA) HYDROXYPROLINE-RICH GLYCOPROTEIN FAMILY"/>
    <property type="match status" value="1"/>
</dbReference>
<dbReference type="InterPro" id="IPR004864">
    <property type="entry name" value="LEA_2"/>
</dbReference>
<protein>
    <submittedName>
        <fullName evidence="7">Uncharacterized protein LOC109715760</fullName>
    </submittedName>
</protein>
<dbReference type="Proteomes" id="UP000515123">
    <property type="component" value="Linkage group 9"/>
</dbReference>
<dbReference type="PANTHER" id="PTHR31234:SF26">
    <property type="entry name" value="OS07G0524400 PROTEIN"/>
    <property type="match status" value="1"/>
</dbReference>
<dbReference type="Pfam" id="PF03168">
    <property type="entry name" value="LEA_2"/>
    <property type="match status" value="1"/>
</dbReference>
<keyword evidence="3" id="KW-1133">Transmembrane helix</keyword>
<evidence type="ECO:0000313" key="6">
    <source>
        <dbReference type="Proteomes" id="UP000515123"/>
    </source>
</evidence>
<dbReference type="OrthoDB" id="1894389at2759"/>
<reference evidence="6" key="1">
    <citation type="journal article" date="2015" name="Nat. Genet.">
        <title>The pineapple genome and the evolution of CAM photosynthesis.</title>
        <authorList>
            <person name="Ming R."/>
            <person name="VanBuren R."/>
            <person name="Wai C.M."/>
            <person name="Tang H."/>
            <person name="Schatz M.C."/>
            <person name="Bowers J.E."/>
            <person name="Lyons E."/>
            <person name="Wang M.L."/>
            <person name="Chen J."/>
            <person name="Biggers E."/>
            <person name="Zhang J."/>
            <person name="Huang L."/>
            <person name="Zhang L."/>
            <person name="Miao W."/>
            <person name="Zhang J."/>
            <person name="Ye Z."/>
            <person name="Miao C."/>
            <person name="Lin Z."/>
            <person name="Wang H."/>
            <person name="Zhou H."/>
            <person name="Yim W.C."/>
            <person name="Priest H.D."/>
            <person name="Zheng C."/>
            <person name="Woodhouse M."/>
            <person name="Edger P.P."/>
            <person name="Guyot R."/>
            <person name="Guo H.B."/>
            <person name="Guo H."/>
            <person name="Zheng G."/>
            <person name="Singh R."/>
            <person name="Sharma A."/>
            <person name="Min X."/>
            <person name="Zheng Y."/>
            <person name="Lee H."/>
            <person name="Gurtowski J."/>
            <person name="Sedlazeck F.J."/>
            <person name="Harkess A."/>
            <person name="McKain M.R."/>
            <person name="Liao Z."/>
            <person name="Fang J."/>
            <person name="Liu J."/>
            <person name="Zhang X."/>
            <person name="Zhang Q."/>
            <person name="Hu W."/>
            <person name="Qin Y."/>
            <person name="Wang K."/>
            <person name="Chen L.Y."/>
            <person name="Shirley N."/>
            <person name="Lin Y.R."/>
            <person name="Liu L.Y."/>
            <person name="Hernandez A.G."/>
            <person name="Wright C.L."/>
            <person name="Bulone V."/>
            <person name="Tuskan G.A."/>
            <person name="Heath K."/>
            <person name="Zee F."/>
            <person name="Moore P.H."/>
            <person name="Sunkar R."/>
            <person name="Leebens-Mack J.H."/>
            <person name="Mockler T."/>
            <person name="Bennetzen J.L."/>
            <person name="Freeling M."/>
            <person name="Sankoff D."/>
            <person name="Paterson A.H."/>
            <person name="Zhu X."/>
            <person name="Yang X."/>
            <person name="Smith J.A."/>
            <person name="Cushman J.C."/>
            <person name="Paull R.E."/>
            <person name="Yu Q."/>
        </authorList>
    </citation>
    <scope>NUCLEOTIDE SEQUENCE [LARGE SCALE GENOMIC DNA]</scope>
    <source>
        <strain evidence="6">cv. F153</strain>
    </source>
</reference>
<evidence type="ECO:0000259" key="5">
    <source>
        <dbReference type="Pfam" id="PF03168"/>
    </source>
</evidence>
<dbReference type="SUPFAM" id="SSF117070">
    <property type="entry name" value="LEA14-like"/>
    <property type="match status" value="1"/>
</dbReference>
<dbReference type="InterPro" id="IPR044839">
    <property type="entry name" value="NDR1-like"/>
</dbReference>
<comment type="subcellular location">
    <subcellularLocation>
        <location evidence="1">Membrane</location>
        <topology evidence="1">Single-pass membrane protein</topology>
    </subcellularLocation>
</comment>
<proteinExistence type="predicted"/>
<dbReference type="GeneID" id="109715760"/>
<accession>A0A6P5FJJ9</accession>
<keyword evidence="2" id="KW-0812">Transmembrane</keyword>
<reference evidence="7" key="2">
    <citation type="submission" date="2025-08" db="UniProtKB">
        <authorList>
            <consortium name="RefSeq"/>
        </authorList>
    </citation>
    <scope>IDENTIFICATION</scope>
    <source>
        <tissue evidence="7">Leaf</tissue>
    </source>
</reference>
<evidence type="ECO:0000256" key="3">
    <source>
        <dbReference type="ARBA" id="ARBA00022989"/>
    </source>
</evidence>
<keyword evidence="6" id="KW-1185">Reference proteome</keyword>